<name>A0A7J5BCB4_9MICO</name>
<organism evidence="19 20">
    <name type="scientific">Gulosibacter chungangensis</name>
    <dbReference type="NCBI Taxonomy" id="979746"/>
    <lineage>
        <taxon>Bacteria</taxon>
        <taxon>Bacillati</taxon>
        <taxon>Actinomycetota</taxon>
        <taxon>Actinomycetes</taxon>
        <taxon>Micrococcales</taxon>
        <taxon>Microbacteriaceae</taxon>
        <taxon>Gulosibacter</taxon>
    </lineage>
</organism>
<dbReference type="InterPro" id="IPR013986">
    <property type="entry name" value="DExx_box_DNA_helicase_dom_sf"/>
</dbReference>
<dbReference type="EMBL" id="WBKB01000003">
    <property type="protein sequence ID" value="KAB1643461.1"/>
    <property type="molecule type" value="Genomic_DNA"/>
</dbReference>
<evidence type="ECO:0000256" key="4">
    <source>
        <dbReference type="ARBA" id="ARBA00022763"/>
    </source>
</evidence>
<comment type="catalytic activity">
    <reaction evidence="14">
        <text>ATP + H2O = ADP + phosphate + H(+)</text>
        <dbReference type="Rhea" id="RHEA:13065"/>
        <dbReference type="ChEBI" id="CHEBI:15377"/>
        <dbReference type="ChEBI" id="CHEBI:15378"/>
        <dbReference type="ChEBI" id="CHEBI:30616"/>
        <dbReference type="ChEBI" id="CHEBI:43474"/>
        <dbReference type="ChEBI" id="CHEBI:456216"/>
        <dbReference type="EC" id="5.6.2.4"/>
    </reaction>
</comment>
<feature type="domain" description="UvrD-like helicase C-terminal" evidence="18">
    <location>
        <begin position="343"/>
        <end position="658"/>
    </location>
</feature>
<keyword evidence="4" id="KW-0227">DNA damage</keyword>
<dbReference type="PANTHER" id="PTHR11070:SF55">
    <property type="entry name" value="DNA 3'-5' HELICASE"/>
    <property type="match status" value="1"/>
</dbReference>
<evidence type="ECO:0000256" key="2">
    <source>
        <dbReference type="ARBA" id="ARBA00022722"/>
    </source>
</evidence>
<evidence type="ECO:0000256" key="9">
    <source>
        <dbReference type="ARBA" id="ARBA00023125"/>
    </source>
</evidence>
<dbReference type="Gene3D" id="3.90.320.10">
    <property type="match status" value="1"/>
</dbReference>
<evidence type="ECO:0000256" key="11">
    <source>
        <dbReference type="ARBA" id="ARBA00023235"/>
    </source>
</evidence>
<dbReference type="PROSITE" id="PS51217">
    <property type="entry name" value="UVRD_HELICASE_CTER"/>
    <property type="match status" value="1"/>
</dbReference>
<keyword evidence="11" id="KW-0413">Isomerase</keyword>
<sequence length="1116" mass="123164">MTKVTHEDIGKALSTDGKFFLPTPEQQDIIEASLDPALVVAGAGSGKTQTMMLRILWLIANEGIAPQQILGLTFTRKAAGELRERIETGLDGLRRAGLVVADEFDVPQVSTYNSYANSIYSQYALLVGRDPDAILLDEPGAFSLMRQVLLEHEDAQLRELEKPSIGHLSGVSLSIARGMREMRLDAATLQSRVDPVIERFELLPGRATIATNEIVARLRKLKLFAGIADRYEARKREVGVVEFSDQVATAAEILELDPSIAGELREQAQVVIFDEYQDTSVGQIRLLANLFKGHNVMAVGDPKQSIYGWRGASAANMKRFADDFCGARAGQRFELSVSWRNDQSILEAANHVAGKLPEARGAKELGPRKGAGQGTVEHAYDLTDGDEADRIAQWFKRLLVEDPEGKKRTAAVLVRARSHMGLIAKALAEADVPHQVLGLGGLFSTPEIVDLNSILRAAADEHAGSELIRILVGAQFEVGLADIVALHGIARAQSGRDSDGKRLSESRVQAERRDAKTEDRGVSLVDALDALRGSKPGYYRDWGISEVGEVRLREAAELLHEIRMRLTLPLVELVDFTIRRSRLDIETIANPSLAVGRANLEAYLDAVAAYTAANPAADVHEFLDWVERAEQDDKHTEVTEVTEKQGVVQLTTMHSAKGLEWDYVAIAQLSDKILPDAKGSSTWIPSDELPYELRDDHRDLPQFDWEHAESLDDIKLELKEDKTRVLPPPIGERPSFTAQKLQHQLDEDRRLAYVAVTRARTKLLLTGSRWRGRNSRPFVPSVFFHEMVGDITLECLPGSELYAQIDDAPVVFRIDQDAEDLKAINAALAVNPNDGGSYQVWPRPPMSSSRLQRLRGAGDRIAALLQAEDTDSHAYDRLIDLLLAERAQANEHAGLQLPQRFGASLLHDLLEDPVAIARQRRRPMPQEPFRATLLGNLFHSWVESLYTDVGGGGTMLEGADMDDEDRADGGLLAAGEADRARLEEFKQTFLASRFAMDGKRPSAVELAINSPLGEHTIIGKIDAVYVDEDTGDVEIVDWKTGRAPRTAQEREGRELQLMCYAHAYSAGFNVPLERIRATLYYVANNEEISVATMLSRAELIEKLAAAERKVVASTAP</sequence>
<dbReference type="SUPFAM" id="SSF52540">
    <property type="entry name" value="P-loop containing nucleoside triphosphate hydrolases"/>
    <property type="match status" value="1"/>
</dbReference>
<keyword evidence="9" id="KW-0238">DNA-binding</keyword>
<dbReference type="InterPro" id="IPR027417">
    <property type="entry name" value="P-loop_NTPase"/>
</dbReference>
<evidence type="ECO:0000256" key="13">
    <source>
        <dbReference type="ARBA" id="ARBA00034808"/>
    </source>
</evidence>
<keyword evidence="5 15" id="KW-0378">Hydrolase</keyword>
<keyword evidence="2" id="KW-0540">Nuclease</keyword>
<accession>A0A7J5BCB4</accession>
<keyword evidence="7" id="KW-0269">Exonuclease</keyword>
<gene>
    <name evidence="19" type="ORF">F8O05_06115</name>
</gene>
<dbReference type="PANTHER" id="PTHR11070">
    <property type="entry name" value="UVRD / RECB / PCRA DNA HELICASE FAMILY MEMBER"/>
    <property type="match status" value="1"/>
</dbReference>
<comment type="catalytic activity">
    <reaction evidence="12">
        <text>Couples ATP hydrolysis with the unwinding of duplex DNA by translocating in the 3'-5' direction.</text>
        <dbReference type="EC" id="5.6.2.4"/>
    </reaction>
</comment>
<dbReference type="InterPro" id="IPR011604">
    <property type="entry name" value="PDDEXK-like_dom_sf"/>
</dbReference>
<keyword evidence="20" id="KW-1185">Reference proteome</keyword>
<proteinExistence type="inferred from homology"/>
<dbReference type="Gene3D" id="1.10.486.10">
    <property type="entry name" value="PCRA, domain 4"/>
    <property type="match status" value="1"/>
</dbReference>
<evidence type="ECO:0000256" key="5">
    <source>
        <dbReference type="ARBA" id="ARBA00022801"/>
    </source>
</evidence>
<dbReference type="RefSeq" id="WP_158051876.1">
    <property type="nucleotide sequence ID" value="NZ_WBKB01000003.1"/>
</dbReference>
<evidence type="ECO:0000256" key="16">
    <source>
        <dbReference type="SAM" id="MobiDB-lite"/>
    </source>
</evidence>
<dbReference type="InterPro" id="IPR014017">
    <property type="entry name" value="DNA_helicase_UvrD-like_C"/>
</dbReference>
<evidence type="ECO:0000256" key="1">
    <source>
        <dbReference type="ARBA" id="ARBA00009922"/>
    </source>
</evidence>
<dbReference type="InterPro" id="IPR038726">
    <property type="entry name" value="PDDEXK_AddAB-type"/>
</dbReference>
<keyword evidence="8 15" id="KW-0067">ATP-binding</keyword>
<evidence type="ECO:0000256" key="7">
    <source>
        <dbReference type="ARBA" id="ARBA00022839"/>
    </source>
</evidence>
<dbReference type="PROSITE" id="PS51198">
    <property type="entry name" value="UVRD_HELICASE_ATP_BIND"/>
    <property type="match status" value="1"/>
</dbReference>
<dbReference type="EC" id="5.6.2.4" evidence="13"/>
<evidence type="ECO:0000256" key="6">
    <source>
        <dbReference type="ARBA" id="ARBA00022806"/>
    </source>
</evidence>
<dbReference type="Pfam" id="PF12705">
    <property type="entry name" value="PDDEXK_1"/>
    <property type="match status" value="1"/>
</dbReference>
<evidence type="ECO:0000256" key="12">
    <source>
        <dbReference type="ARBA" id="ARBA00034617"/>
    </source>
</evidence>
<dbReference type="AlphaFoldDB" id="A0A7J5BCB4"/>
<keyword evidence="3 15" id="KW-0547">Nucleotide-binding</keyword>
<evidence type="ECO:0000256" key="8">
    <source>
        <dbReference type="ARBA" id="ARBA00022840"/>
    </source>
</evidence>
<evidence type="ECO:0000259" key="18">
    <source>
        <dbReference type="PROSITE" id="PS51217"/>
    </source>
</evidence>
<dbReference type="Gene3D" id="1.10.10.160">
    <property type="match status" value="1"/>
</dbReference>
<dbReference type="Pfam" id="PF13361">
    <property type="entry name" value="UvrD_C"/>
    <property type="match status" value="2"/>
</dbReference>
<dbReference type="Proteomes" id="UP000433493">
    <property type="component" value="Unassembled WGS sequence"/>
</dbReference>
<evidence type="ECO:0000256" key="10">
    <source>
        <dbReference type="ARBA" id="ARBA00023204"/>
    </source>
</evidence>
<feature type="domain" description="UvrD-like helicase ATP-binding" evidence="17">
    <location>
        <begin position="20"/>
        <end position="342"/>
    </location>
</feature>
<dbReference type="GO" id="GO:0005829">
    <property type="term" value="C:cytosol"/>
    <property type="evidence" value="ECO:0007669"/>
    <property type="project" value="TreeGrafter"/>
</dbReference>
<dbReference type="Gene3D" id="3.40.50.300">
    <property type="entry name" value="P-loop containing nucleotide triphosphate hydrolases"/>
    <property type="match status" value="2"/>
</dbReference>
<evidence type="ECO:0000256" key="3">
    <source>
        <dbReference type="ARBA" id="ARBA00022741"/>
    </source>
</evidence>
<keyword evidence="10" id="KW-0234">DNA repair</keyword>
<evidence type="ECO:0000256" key="15">
    <source>
        <dbReference type="PROSITE-ProRule" id="PRU00560"/>
    </source>
</evidence>
<evidence type="ECO:0000256" key="14">
    <source>
        <dbReference type="ARBA" id="ARBA00048988"/>
    </source>
</evidence>
<keyword evidence="6 15" id="KW-0347">Helicase</keyword>
<dbReference type="GO" id="GO:0033202">
    <property type="term" value="C:DNA helicase complex"/>
    <property type="evidence" value="ECO:0007669"/>
    <property type="project" value="TreeGrafter"/>
</dbReference>
<evidence type="ECO:0000259" key="17">
    <source>
        <dbReference type="PROSITE" id="PS51198"/>
    </source>
</evidence>
<dbReference type="GO" id="GO:0005524">
    <property type="term" value="F:ATP binding"/>
    <property type="evidence" value="ECO:0007669"/>
    <property type="project" value="UniProtKB-UniRule"/>
</dbReference>
<dbReference type="InterPro" id="IPR014016">
    <property type="entry name" value="UvrD-like_ATP-bd"/>
</dbReference>
<feature type="region of interest" description="Disordered" evidence="16">
    <location>
        <begin position="494"/>
        <end position="515"/>
    </location>
</feature>
<dbReference type="InterPro" id="IPR000212">
    <property type="entry name" value="DNA_helicase_UvrD/REP"/>
</dbReference>
<dbReference type="Pfam" id="PF00580">
    <property type="entry name" value="UvrD-helicase"/>
    <property type="match status" value="1"/>
</dbReference>
<dbReference type="GO" id="GO:0004527">
    <property type="term" value="F:exonuclease activity"/>
    <property type="evidence" value="ECO:0007669"/>
    <property type="project" value="UniProtKB-KW"/>
</dbReference>
<dbReference type="GO" id="GO:0003677">
    <property type="term" value="F:DNA binding"/>
    <property type="evidence" value="ECO:0007669"/>
    <property type="project" value="UniProtKB-KW"/>
</dbReference>
<comment type="caution">
    <text evidence="19">The sequence shown here is derived from an EMBL/GenBank/DDBJ whole genome shotgun (WGS) entry which is preliminary data.</text>
</comment>
<dbReference type="GO" id="GO:0043138">
    <property type="term" value="F:3'-5' DNA helicase activity"/>
    <property type="evidence" value="ECO:0007669"/>
    <property type="project" value="UniProtKB-EC"/>
</dbReference>
<protein>
    <recommendedName>
        <fullName evidence="13">DNA 3'-5' helicase</fullName>
        <ecNumber evidence="13">5.6.2.4</ecNumber>
    </recommendedName>
</protein>
<dbReference type="OrthoDB" id="4812256at2"/>
<dbReference type="GO" id="GO:0000725">
    <property type="term" value="P:recombinational repair"/>
    <property type="evidence" value="ECO:0007669"/>
    <property type="project" value="TreeGrafter"/>
</dbReference>
<evidence type="ECO:0000313" key="19">
    <source>
        <dbReference type="EMBL" id="KAB1643461.1"/>
    </source>
</evidence>
<dbReference type="CDD" id="cd17932">
    <property type="entry name" value="DEXQc_UvrD"/>
    <property type="match status" value="1"/>
</dbReference>
<feature type="binding site" evidence="15">
    <location>
        <begin position="41"/>
        <end position="48"/>
    </location>
    <ligand>
        <name>ATP</name>
        <dbReference type="ChEBI" id="CHEBI:30616"/>
    </ligand>
</feature>
<comment type="similarity">
    <text evidence="1">Belongs to the helicase family. UvrD subfamily.</text>
</comment>
<reference evidence="19 20" key="1">
    <citation type="submission" date="2019-09" db="EMBL/GenBank/DDBJ databases">
        <title>Phylogeny of genus Pseudoclavibacter and closely related genus.</title>
        <authorList>
            <person name="Li Y."/>
        </authorList>
    </citation>
    <scope>NUCLEOTIDE SEQUENCE [LARGE SCALE GENOMIC DNA]</scope>
    <source>
        <strain evidence="19 20">KCTC 13959</strain>
    </source>
</reference>
<evidence type="ECO:0000313" key="20">
    <source>
        <dbReference type="Proteomes" id="UP000433493"/>
    </source>
</evidence>